<gene>
    <name evidence="3" type="ORF">DL89DRAFT_294755</name>
</gene>
<sequence>MGNETVPTTHSFLDGCYLQHDAYSGAATLVSFHFVRYILFTVMFTVAGPLVYRLVAAFFDLERDFKSLVDHFDDITNSLIYSYIVFTLGNYSHTFSWVTLVFYFVGILGYSALVEIPFMRVSLPGWRDWSKPAWAVTLAGLAVVLVAAGFHIHWAARAGIIEWYLPLFVLATASVWAGAIVKAAHHYCADNCPEGLGIERMLRRFALVLFTRRSGDGRRRRQEEQRAQHIQLVERAERYAEAQFAQSRSSLNNSDVNPSAISPNAISPSTTGNHSDGPFASSARLNMPIDNSNRERINTMTREEKHKIIEQRLKNLHYLNVETDGPLPIYRYRVHLHHWQIFYILAFFTRFDKFASKMCAGLVLGIVTQGSAAYGFDAMMERKGEYHG</sequence>
<dbReference type="Proteomes" id="UP000193922">
    <property type="component" value="Unassembled WGS sequence"/>
</dbReference>
<reference evidence="3 4" key="1">
    <citation type="submission" date="2016-07" db="EMBL/GenBank/DDBJ databases">
        <title>Pervasive Adenine N6-methylation of Active Genes in Fungi.</title>
        <authorList>
            <consortium name="DOE Joint Genome Institute"/>
            <person name="Mondo S.J."/>
            <person name="Dannebaum R.O."/>
            <person name="Kuo R.C."/>
            <person name="Labutti K."/>
            <person name="Haridas S."/>
            <person name="Kuo A."/>
            <person name="Salamov A."/>
            <person name="Ahrendt S.R."/>
            <person name="Lipzen A."/>
            <person name="Sullivan W."/>
            <person name="Andreopoulos W.B."/>
            <person name="Clum A."/>
            <person name="Lindquist E."/>
            <person name="Daum C."/>
            <person name="Ramamoorthy G.K."/>
            <person name="Gryganskyi A."/>
            <person name="Culley D."/>
            <person name="Magnuson J.K."/>
            <person name="James T.Y."/>
            <person name="O'Malley M.A."/>
            <person name="Stajich J.E."/>
            <person name="Spatafora J.W."/>
            <person name="Visel A."/>
            <person name="Grigoriev I.V."/>
        </authorList>
    </citation>
    <scope>NUCLEOTIDE SEQUENCE [LARGE SCALE GENOMIC DNA]</scope>
    <source>
        <strain evidence="3 4">ATCC 12442</strain>
    </source>
</reference>
<protein>
    <submittedName>
        <fullName evidence="3">Uncharacterized protein</fullName>
    </submittedName>
</protein>
<name>A0A1Y1W241_9FUNG</name>
<feature type="transmembrane region" description="Helical" evidence="2">
    <location>
        <begin position="163"/>
        <end position="181"/>
    </location>
</feature>
<feature type="transmembrane region" description="Helical" evidence="2">
    <location>
        <begin position="37"/>
        <end position="59"/>
    </location>
</feature>
<proteinExistence type="predicted"/>
<comment type="caution">
    <text evidence="3">The sequence shown here is derived from an EMBL/GenBank/DDBJ whole genome shotgun (WGS) entry which is preliminary data.</text>
</comment>
<evidence type="ECO:0000256" key="1">
    <source>
        <dbReference type="SAM" id="MobiDB-lite"/>
    </source>
</evidence>
<accession>A0A1Y1W241</accession>
<keyword evidence="2" id="KW-0472">Membrane</keyword>
<dbReference type="RefSeq" id="XP_040741500.1">
    <property type="nucleotide sequence ID" value="XM_040890558.1"/>
</dbReference>
<organism evidence="3 4">
    <name type="scientific">Linderina pennispora</name>
    <dbReference type="NCBI Taxonomy" id="61395"/>
    <lineage>
        <taxon>Eukaryota</taxon>
        <taxon>Fungi</taxon>
        <taxon>Fungi incertae sedis</taxon>
        <taxon>Zoopagomycota</taxon>
        <taxon>Kickxellomycotina</taxon>
        <taxon>Kickxellomycetes</taxon>
        <taxon>Kickxellales</taxon>
        <taxon>Kickxellaceae</taxon>
        <taxon>Linderina</taxon>
    </lineage>
</organism>
<evidence type="ECO:0000313" key="4">
    <source>
        <dbReference type="Proteomes" id="UP000193922"/>
    </source>
</evidence>
<keyword evidence="2" id="KW-0812">Transmembrane</keyword>
<evidence type="ECO:0000256" key="2">
    <source>
        <dbReference type="SAM" id="Phobius"/>
    </source>
</evidence>
<feature type="transmembrane region" description="Helical" evidence="2">
    <location>
        <begin position="80"/>
        <end position="113"/>
    </location>
</feature>
<dbReference type="AlphaFoldDB" id="A0A1Y1W241"/>
<dbReference type="EMBL" id="MCFD01000012">
    <property type="protein sequence ID" value="ORX67613.1"/>
    <property type="molecule type" value="Genomic_DNA"/>
</dbReference>
<keyword evidence="4" id="KW-1185">Reference proteome</keyword>
<keyword evidence="2" id="KW-1133">Transmembrane helix</keyword>
<feature type="region of interest" description="Disordered" evidence="1">
    <location>
        <begin position="249"/>
        <end position="290"/>
    </location>
</feature>
<evidence type="ECO:0000313" key="3">
    <source>
        <dbReference type="EMBL" id="ORX67613.1"/>
    </source>
</evidence>
<feature type="compositionally biased region" description="Low complexity" evidence="1">
    <location>
        <begin position="257"/>
        <end position="269"/>
    </location>
</feature>
<feature type="transmembrane region" description="Helical" evidence="2">
    <location>
        <begin position="133"/>
        <end position="156"/>
    </location>
</feature>
<dbReference type="GeneID" id="63807206"/>
<dbReference type="OrthoDB" id="441660at2759"/>